<dbReference type="SUPFAM" id="SSF143791">
    <property type="entry name" value="DUSP-like"/>
    <property type="match status" value="1"/>
</dbReference>
<organism evidence="13 14">
    <name type="scientific">Owenia fusiformis</name>
    <name type="common">Polychaete worm</name>
    <dbReference type="NCBI Taxonomy" id="6347"/>
    <lineage>
        <taxon>Eukaryota</taxon>
        <taxon>Metazoa</taxon>
        <taxon>Spiralia</taxon>
        <taxon>Lophotrochozoa</taxon>
        <taxon>Annelida</taxon>
        <taxon>Polychaeta</taxon>
        <taxon>Sedentaria</taxon>
        <taxon>Canalipalpata</taxon>
        <taxon>Sabellida</taxon>
        <taxon>Oweniida</taxon>
        <taxon>Oweniidae</taxon>
        <taxon>Owenia</taxon>
    </lineage>
</organism>
<name>A0A8J1XPG3_OWEFU</name>
<dbReference type="InterPro" id="IPR011992">
    <property type="entry name" value="EF-hand-dom_pair"/>
</dbReference>
<evidence type="ECO:0000256" key="4">
    <source>
        <dbReference type="ARBA" id="ARBA00022670"/>
    </source>
</evidence>
<feature type="compositionally biased region" description="Polar residues" evidence="12">
    <location>
        <begin position="506"/>
        <end position="520"/>
    </location>
</feature>
<dbReference type="OrthoDB" id="265776at2759"/>
<evidence type="ECO:0000256" key="10">
    <source>
        <dbReference type="ARBA" id="ARBA00022837"/>
    </source>
</evidence>
<keyword evidence="14" id="KW-1185">Reference proteome</keyword>
<feature type="region of interest" description="Disordered" evidence="12">
    <location>
        <begin position="1389"/>
        <end position="1480"/>
    </location>
</feature>
<dbReference type="PANTHER" id="PTHR21646:SF76">
    <property type="entry name" value="UBIQUITIN CARBOXYL-TERMINAL HYDROLASE 32"/>
    <property type="match status" value="1"/>
</dbReference>
<evidence type="ECO:0000256" key="2">
    <source>
        <dbReference type="ARBA" id="ARBA00012759"/>
    </source>
</evidence>
<dbReference type="InterPro" id="IPR057368">
    <property type="entry name" value="USP32_N"/>
</dbReference>
<dbReference type="Pfam" id="PF00443">
    <property type="entry name" value="UCH"/>
    <property type="match status" value="1"/>
</dbReference>
<dbReference type="GO" id="GO:0005794">
    <property type="term" value="C:Golgi apparatus"/>
    <property type="evidence" value="ECO:0007669"/>
    <property type="project" value="TreeGrafter"/>
</dbReference>
<dbReference type="InterPro" id="IPR050185">
    <property type="entry name" value="Ub_carboxyl-term_hydrolase"/>
</dbReference>
<sequence>MGGKDSKFAYLTYEDAVKRVSDTELKRLKDAFKRSATLNGFLSKQVFMREVLGDTVPAKLAEQMFRVCGGTSKGLAFKELINGLVVITRGRRDEKVKFIYALYANSESLSHVQKVEMDNLVLETEGQVPHALSQLFLENDKVSFDKFRPWILNNTDATSVSKWLLRDRCTITLSNDNETPTFYQTLAGVTHLEESDITELEKRYWVLKGQSGTGQFDMQTFQPIIGPPVPESLVKGVFNAFDENRDNHIDFKEMACGISACCRGPQAERQKFCFKVFDMDHDGLLNKSELVNMIKALVKIRKENLNANQLARDKLHKLDPDKVVEEILEKYDSDEDGCITQEEYLVWTVDHPLPSEFLTLLFQVCHICLGLKPENKEQEGSIVRGWLERELRRGLQVGSTWFLVSNTWYKTWLDYVLFKPSAIYPVHNGIGSPPPTPRSSTLPRHSSPTQKSSTLPRGTSPKFKTTGALRGSKDDSVPSGKGDGGIVMTRNTRIGSAGDAPIEGSTIINGSPRRSATPDITPQRPAAIDNTQLVVPNTSKIMILTNEGGRLKPTLVQDKDFQIMPQAVWDALSSWYGGAPSMPRTVIQDMNKKTEPKLELYPIQVKFLRHQTQQQRAPNATTSFTGMMAGIGGIAIGAGSSFPTQTVTTPRRYIAYTASFSCQHSLKQIFDFMCTRIRVNRDDLRLWKFKDEQNMHLLEDEEATVEELGLEDYCQVLAEVRNKDLTWPEEMNQLAKNKADQKQEAPPEKGATGLNNLGNTCFMNSAVQCVSNTKALTTYFTAGMHRFELNRDNPLGMKGHVAQRYGDLIKDIWSGTVKTIAPLKLRWTIAKYAPRFNGFQQHDSQELLGFLLDGLHEDLNRVHEKPYVELRDSEGRPDELVAREAWDNHVLRNQSIVVDLFHGQLKSEVKCRECSHVSVRFDPFTYLSLPLPMESCLHLEIVITRLDGSTPVKYGLRLNMDEKYKELKKQLSVLSEIPSNQLLLCEVSAAMVKSFPQDTQKIKGLLGGSLCAYELPPPSAIPTLSAEEEKGLQLGDIQRMTNKGIPNTSCTSCTADHKSQGSTHNPAHIHSSPASNSNCSNSTHNGVQSKGLHPNGTAGHSRNASTASTSCNSTSCGGTSCNGTPCNGNNNETTLGGDFIIAVNRKIIRMDTYFLSSQKTRPSLFGQPLILPCDDSMTQQKLYSHVWMQVSRLVSPLPPSETLAHNHAQDCDDSLGYEYPFTLKVVQKDGVSCAWCPWYQFCRGCKIECSPEKFSHSSLYVAIDWEPTALHLRYQSAAERIYTDHESVAKSRHLQSQPINLDTCLQSFTREEVLGEDEMWYCSKCKAHRVALKKMQIWKLPPILIIHLKRFQFLNTKWVKSQKIVKFPINDFDPTNYIASRQLHRNVPHNTSAVSESTTSAAADSKSHLPQTKDSLDTSQSKANTPQTDPSEAPSKSDPTMLNSKSNKTQATNHDRIADSTSAPKLRDSGKLRRQRHESVDSGDYANVRYNLYALSCHHGILGGGHYIAYGKNPKNKWFMYNDSSCKEVKPEDIDTDSAYMLFYERAGLDITRFMPNVDGKEPDLTEIDDEFESEFKKMCVIQ</sequence>
<evidence type="ECO:0000256" key="8">
    <source>
        <dbReference type="ARBA" id="ARBA00022801"/>
    </source>
</evidence>
<dbReference type="Pfam" id="PF25265">
    <property type="entry name" value="USP32_N"/>
    <property type="match status" value="1"/>
</dbReference>
<dbReference type="InterPro" id="IPR018247">
    <property type="entry name" value="EF_Hand_1_Ca_BS"/>
</dbReference>
<dbReference type="InterPro" id="IPR018200">
    <property type="entry name" value="USP_CS"/>
</dbReference>
<feature type="compositionally biased region" description="Polar residues" evidence="12">
    <location>
        <begin position="1437"/>
        <end position="1452"/>
    </location>
</feature>
<dbReference type="Gene3D" id="1.10.238.10">
    <property type="entry name" value="EF-hand"/>
    <property type="match status" value="3"/>
</dbReference>
<dbReference type="CDD" id="cd00051">
    <property type="entry name" value="EFh"/>
    <property type="match status" value="2"/>
</dbReference>
<dbReference type="InterPro" id="IPR001394">
    <property type="entry name" value="Peptidase_C19_UCH"/>
</dbReference>
<dbReference type="PRINTS" id="PR00450">
    <property type="entry name" value="RECOVERIN"/>
</dbReference>
<feature type="compositionally biased region" description="Polar residues" evidence="12">
    <location>
        <begin position="1408"/>
        <end position="1430"/>
    </location>
</feature>
<dbReference type="GO" id="GO:0016579">
    <property type="term" value="P:protein deubiquitination"/>
    <property type="evidence" value="ECO:0007669"/>
    <property type="project" value="InterPro"/>
</dbReference>
<feature type="compositionally biased region" description="Low complexity" evidence="12">
    <location>
        <begin position="1391"/>
        <end position="1404"/>
    </location>
</feature>
<dbReference type="SUPFAM" id="SSF54001">
    <property type="entry name" value="Cysteine proteinases"/>
    <property type="match status" value="1"/>
</dbReference>
<dbReference type="InterPro" id="IPR035927">
    <property type="entry name" value="DUSP-like_sf"/>
</dbReference>
<comment type="caution">
    <text evidence="13">The sequence shown here is derived from an EMBL/GenBank/DDBJ whole genome shotgun (WGS) entry which is preliminary data.</text>
</comment>
<dbReference type="InterPro" id="IPR038765">
    <property type="entry name" value="Papain-like_cys_pep_sf"/>
</dbReference>
<gene>
    <name evidence="13" type="ORF">OFUS_LOCUS25653</name>
</gene>
<accession>A0A8J1XPG3</accession>
<evidence type="ECO:0000313" key="13">
    <source>
        <dbReference type="EMBL" id="CAH1801921.1"/>
    </source>
</evidence>
<dbReference type="SUPFAM" id="SSF47473">
    <property type="entry name" value="EF-hand"/>
    <property type="match status" value="2"/>
</dbReference>
<dbReference type="EC" id="3.4.19.12" evidence="2"/>
<keyword evidence="9" id="KW-0788">Thiol protease</keyword>
<evidence type="ECO:0000256" key="7">
    <source>
        <dbReference type="ARBA" id="ARBA00022786"/>
    </source>
</evidence>
<dbReference type="PROSITE" id="PS00973">
    <property type="entry name" value="USP_2"/>
    <property type="match status" value="1"/>
</dbReference>
<dbReference type="SMART" id="SM00695">
    <property type="entry name" value="DUSP"/>
    <property type="match status" value="1"/>
</dbReference>
<dbReference type="InterPro" id="IPR028889">
    <property type="entry name" value="USP"/>
</dbReference>
<proteinExistence type="predicted"/>
<evidence type="ECO:0000256" key="9">
    <source>
        <dbReference type="ARBA" id="ARBA00022807"/>
    </source>
</evidence>
<keyword evidence="8" id="KW-0378">Hydrolase</keyword>
<dbReference type="GO" id="GO:0005509">
    <property type="term" value="F:calcium ion binding"/>
    <property type="evidence" value="ECO:0007669"/>
    <property type="project" value="InterPro"/>
</dbReference>
<dbReference type="InterPro" id="IPR002048">
    <property type="entry name" value="EF_hand_dom"/>
</dbReference>
<evidence type="ECO:0000256" key="5">
    <source>
        <dbReference type="ARBA" id="ARBA00022723"/>
    </source>
</evidence>
<dbReference type="FunFam" id="1.10.238.10:FF:000081">
    <property type="entry name" value="Ubiquitin carboxyl-terminal hydrolase 32"/>
    <property type="match status" value="1"/>
</dbReference>
<keyword evidence="7" id="KW-0833">Ubl conjugation pathway</keyword>
<evidence type="ECO:0000256" key="12">
    <source>
        <dbReference type="SAM" id="MobiDB-lite"/>
    </source>
</evidence>
<keyword evidence="3" id="KW-0597">Phosphoprotein</keyword>
<keyword evidence="10" id="KW-0106">Calcium</keyword>
<feature type="region of interest" description="Disordered" evidence="12">
    <location>
        <begin position="1054"/>
        <end position="1104"/>
    </location>
</feature>
<keyword evidence="6" id="KW-0677">Repeat</keyword>
<feature type="compositionally biased region" description="Low complexity" evidence="12">
    <location>
        <begin position="438"/>
        <end position="449"/>
    </location>
</feature>
<evidence type="ECO:0000256" key="1">
    <source>
        <dbReference type="ARBA" id="ARBA00000707"/>
    </source>
</evidence>
<dbReference type="FunFam" id="3.90.70.10:FF:000018">
    <property type="entry name" value="Ubiquitin carboxyl-terminal hydrolase 32"/>
    <property type="match status" value="1"/>
</dbReference>
<reference evidence="13" key="1">
    <citation type="submission" date="2022-03" db="EMBL/GenBank/DDBJ databases">
        <authorList>
            <person name="Martin C."/>
        </authorList>
    </citation>
    <scope>NUCLEOTIDE SEQUENCE</scope>
</reference>
<dbReference type="PROSITE" id="PS50222">
    <property type="entry name" value="EF_HAND_2"/>
    <property type="match status" value="3"/>
</dbReference>
<dbReference type="PROSITE" id="PS50235">
    <property type="entry name" value="USP_3"/>
    <property type="match status" value="1"/>
</dbReference>
<feature type="compositionally biased region" description="Polar residues" evidence="12">
    <location>
        <begin position="1054"/>
        <end position="1065"/>
    </location>
</feature>
<evidence type="ECO:0000256" key="11">
    <source>
        <dbReference type="ARBA" id="ARBA00071642"/>
    </source>
</evidence>
<dbReference type="GO" id="GO:0006508">
    <property type="term" value="P:proteolysis"/>
    <property type="evidence" value="ECO:0007669"/>
    <property type="project" value="UniProtKB-KW"/>
</dbReference>
<feature type="region of interest" description="Disordered" evidence="12">
    <location>
        <begin position="429"/>
        <end position="524"/>
    </location>
</feature>
<protein>
    <recommendedName>
        <fullName evidence="11">Ubiquitin carboxyl-terminal hydrolase 32</fullName>
        <ecNumber evidence="2">3.4.19.12</ecNumber>
    </recommendedName>
</protein>
<dbReference type="Gene3D" id="3.30.2230.10">
    <property type="entry name" value="DUSP-like"/>
    <property type="match status" value="1"/>
</dbReference>
<evidence type="ECO:0000256" key="6">
    <source>
        <dbReference type="ARBA" id="ARBA00022737"/>
    </source>
</evidence>
<dbReference type="Pfam" id="PF13499">
    <property type="entry name" value="EF-hand_7"/>
    <property type="match status" value="1"/>
</dbReference>
<dbReference type="Pfam" id="PF13202">
    <property type="entry name" value="EF-hand_5"/>
    <property type="match status" value="1"/>
</dbReference>
<keyword evidence="5" id="KW-0479">Metal-binding</keyword>
<dbReference type="PROSITE" id="PS00972">
    <property type="entry name" value="USP_1"/>
    <property type="match status" value="1"/>
</dbReference>
<feature type="compositionally biased region" description="Low complexity" evidence="12">
    <location>
        <begin position="1071"/>
        <end position="1082"/>
    </location>
</feature>
<dbReference type="EMBL" id="CAIIXF020000012">
    <property type="protein sequence ID" value="CAH1801921.1"/>
    <property type="molecule type" value="Genomic_DNA"/>
</dbReference>
<evidence type="ECO:0000256" key="3">
    <source>
        <dbReference type="ARBA" id="ARBA00022553"/>
    </source>
</evidence>
<dbReference type="Gene3D" id="3.90.70.10">
    <property type="entry name" value="Cysteine proteinases"/>
    <property type="match status" value="2"/>
</dbReference>
<dbReference type="Gene3D" id="3.10.20.90">
    <property type="entry name" value="Phosphatidylinositol 3-kinase Catalytic Subunit, Chain A, domain 1"/>
    <property type="match status" value="1"/>
</dbReference>
<dbReference type="GO" id="GO:0004843">
    <property type="term" value="F:cysteine-type deubiquitinase activity"/>
    <property type="evidence" value="ECO:0007669"/>
    <property type="project" value="UniProtKB-EC"/>
</dbReference>
<dbReference type="InterPro" id="IPR006615">
    <property type="entry name" value="Pept_C19_DUSP"/>
</dbReference>
<keyword evidence="4" id="KW-0645">Protease</keyword>
<dbReference type="PROSITE" id="PS51283">
    <property type="entry name" value="DUSP"/>
    <property type="match status" value="1"/>
</dbReference>
<dbReference type="PROSITE" id="PS00018">
    <property type="entry name" value="EF_HAND_1"/>
    <property type="match status" value="3"/>
</dbReference>
<dbReference type="PANTHER" id="PTHR21646">
    <property type="entry name" value="UBIQUITIN CARBOXYL-TERMINAL HYDROLASE"/>
    <property type="match status" value="1"/>
</dbReference>
<dbReference type="SMART" id="SM00054">
    <property type="entry name" value="EFh"/>
    <property type="match status" value="3"/>
</dbReference>
<evidence type="ECO:0000313" key="14">
    <source>
        <dbReference type="Proteomes" id="UP000749559"/>
    </source>
</evidence>
<comment type="catalytic activity">
    <reaction evidence="1">
        <text>Thiol-dependent hydrolysis of ester, thioester, amide, peptide and isopeptide bonds formed by the C-terminal Gly of ubiquitin (a 76-residue protein attached to proteins as an intracellular targeting signal).</text>
        <dbReference type="EC" id="3.4.19.12"/>
    </reaction>
</comment>
<dbReference type="Proteomes" id="UP000749559">
    <property type="component" value="Unassembled WGS sequence"/>
</dbReference>
<dbReference type="Pfam" id="PF06337">
    <property type="entry name" value="DUSP"/>
    <property type="match status" value="1"/>
</dbReference>